<reference evidence="4 5" key="1">
    <citation type="journal article" date="2012" name="Stand. Genomic Sci.">
        <title>Complete genome sequencing and analysis of Saprospira grandis str. Lewin, a predatory marine bacterium.</title>
        <authorList>
            <person name="Saw J.H."/>
            <person name="Yuryev A."/>
            <person name="Kanbe M."/>
            <person name="Hou S."/>
            <person name="Young A.G."/>
            <person name="Aizawa S."/>
            <person name="Alam M."/>
        </authorList>
    </citation>
    <scope>NUCLEOTIDE SEQUENCE [LARGE SCALE GENOMIC DNA]</scope>
    <source>
        <strain evidence="4 5">Lewin</strain>
    </source>
</reference>
<dbReference type="eggNOG" id="COG1473">
    <property type="taxonomic scope" value="Bacteria"/>
</dbReference>
<dbReference type="PANTHER" id="PTHR11014:SF63">
    <property type="entry name" value="METALLOPEPTIDASE, PUTATIVE (AFU_ORTHOLOGUE AFUA_6G09600)-RELATED"/>
    <property type="match status" value="1"/>
</dbReference>
<dbReference type="GO" id="GO:0046872">
    <property type="term" value="F:metal ion binding"/>
    <property type="evidence" value="ECO:0007669"/>
    <property type="project" value="UniProtKB-KW"/>
</dbReference>
<dbReference type="Proteomes" id="UP000007519">
    <property type="component" value="Chromosome"/>
</dbReference>
<dbReference type="InterPro" id="IPR017439">
    <property type="entry name" value="Amidohydrolase"/>
</dbReference>
<feature type="domain" description="Peptidase M20 dimerisation" evidence="3">
    <location>
        <begin position="194"/>
        <end position="287"/>
    </location>
</feature>
<dbReference type="SUPFAM" id="SSF55031">
    <property type="entry name" value="Bacterial exopeptidase dimerisation domain"/>
    <property type="match status" value="1"/>
</dbReference>
<dbReference type="EC" id="3.5.1.32" evidence="4"/>
<dbReference type="RefSeq" id="WP_015691637.1">
    <property type="nucleotide sequence ID" value="NC_016940.1"/>
</dbReference>
<dbReference type="GO" id="GO:0047980">
    <property type="term" value="F:hippurate hydrolase activity"/>
    <property type="evidence" value="ECO:0007669"/>
    <property type="project" value="UniProtKB-EC"/>
</dbReference>
<dbReference type="STRING" id="984262.SGRA_1257"/>
<dbReference type="Gene3D" id="3.30.70.360">
    <property type="match status" value="1"/>
</dbReference>
<dbReference type="NCBIfam" id="TIGR01891">
    <property type="entry name" value="amidohydrolases"/>
    <property type="match status" value="1"/>
</dbReference>
<dbReference type="FunFam" id="3.30.70.360:FF:000001">
    <property type="entry name" value="N-acetyldiaminopimelate deacetylase"/>
    <property type="match status" value="1"/>
</dbReference>
<feature type="binding site" evidence="2">
    <location>
        <position position="106"/>
    </location>
    <ligand>
        <name>Mn(2+)</name>
        <dbReference type="ChEBI" id="CHEBI:29035"/>
        <label>2</label>
    </ligand>
</feature>
<feature type="binding site" evidence="2">
    <location>
        <position position="142"/>
    </location>
    <ligand>
        <name>Mn(2+)</name>
        <dbReference type="ChEBI" id="CHEBI:29035"/>
        <label>2</label>
    </ligand>
</feature>
<dbReference type="Gene3D" id="3.40.630.10">
    <property type="entry name" value="Zn peptidases"/>
    <property type="match status" value="1"/>
</dbReference>
<dbReference type="CDD" id="cd03886">
    <property type="entry name" value="M20_Acy1"/>
    <property type="match status" value="1"/>
</dbReference>
<dbReference type="InterPro" id="IPR036264">
    <property type="entry name" value="Bact_exopeptidase_dim_dom"/>
</dbReference>
<dbReference type="AlphaFoldDB" id="H6L578"/>
<keyword evidence="2" id="KW-0464">Manganese</keyword>
<sequence length="398" mass="44340">MIKIDKIKQLAQEQLEQWISIRRHLHQYPELSFEEWETANYIASCLDRWGISYQRGMVKTGIFAQIEGKNPDAACITLRADIDALPIQEQTGLPFSSKNEGRMHACGHDVHTTSLLATAFILNELKEEFEGRVQLIFQPGEELLPGGASQVLAEGWLDQSRDFPILGQHVEPGLPAGQVGFHPGPFMASADELYLSVYGKGGHAARPQDCNDVVLIASHLVIALQQLISRFRDPLQPSVLSFGKMNTAGGATNVLPERIDLEGTFRAFNEEWRAEAHQKMQQLCQQMAQSMGGRAELEIRKGYPYLHNEESLTHSLMQAARDYVGKDNLVLLPQRMGAEDFGFYAQQMPACFYRLGTGIGPGLHHPKFSPDEKTALPLGAGLMAYLALFQLNQQIKKA</sequence>
<dbReference type="HOGENOM" id="CLU_023257_1_1_10"/>
<name>H6L578_SAPGL</name>
<proteinExistence type="predicted"/>
<dbReference type="InterPro" id="IPR002933">
    <property type="entry name" value="Peptidase_M20"/>
</dbReference>
<protein>
    <submittedName>
        <fullName evidence="4">N-acyl-L-amino acid amidohydrolase</fullName>
        <ecNumber evidence="4">3.5.1.32</ecNumber>
    </submittedName>
</protein>
<gene>
    <name evidence="4" type="primary">hipO</name>
    <name evidence="4" type="ordered locus">SGRA_1257</name>
</gene>
<keyword evidence="2" id="KW-0479">Metal-binding</keyword>
<feature type="binding site" evidence="2">
    <location>
        <position position="108"/>
    </location>
    <ligand>
        <name>Mn(2+)</name>
        <dbReference type="ChEBI" id="CHEBI:29035"/>
        <label>2</label>
    </ligand>
</feature>
<keyword evidence="1 4" id="KW-0378">Hydrolase</keyword>
<dbReference type="InterPro" id="IPR011650">
    <property type="entry name" value="Peptidase_M20_dimer"/>
</dbReference>
<dbReference type="OrthoDB" id="9776731at2"/>
<accession>H6L578</accession>
<feature type="binding site" evidence="2">
    <location>
        <position position="364"/>
    </location>
    <ligand>
        <name>Mn(2+)</name>
        <dbReference type="ChEBI" id="CHEBI:29035"/>
        <label>2</label>
    </ligand>
</feature>
<dbReference type="Pfam" id="PF07687">
    <property type="entry name" value="M20_dimer"/>
    <property type="match status" value="1"/>
</dbReference>
<dbReference type="KEGG" id="sgn:SGRA_1257"/>
<evidence type="ECO:0000256" key="1">
    <source>
        <dbReference type="ARBA" id="ARBA00022801"/>
    </source>
</evidence>
<organism evidence="4 5">
    <name type="scientific">Saprospira grandis (strain Lewin)</name>
    <dbReference type="NCBI Taxonomy" id="984262"/>
    <lineage>
        <taxon>Bacteria</taxon>
        <taxon>Pseudomonadati</taxon>
        <taxon>Bacteroidota</taxon>
        <taxon>Saprospiria</taxon>
        <taxon>Saprospirales</taxon>
        <taxon>Saprospiraceae</taxon>
        <taxon>Saprospira</taxon>
    </lineage>
</organism>
<dbReference type="PANTHER" id="PTHR11014">
    <property type="entry name" value="PEPTIDASE M20 FAMILY MEMBER"/>
    <property type="match status" value="1"/>
</dbReference>
<evidence type="ECO:0000256" key="2">
    <source>
        <dbReference type="PIRSR" id="PIRSR005962-1"/>
    </source>
</evidence>
<feature type="binding site" evidence="2">
    <location>
        <position position="169"/>
    </location>
    <ligand>
        <name>Mn(2+)</name>
        <dbReference type="ChEBI" id="CHEBI:29035"/>
        <label>2</label>
    </ligand>
</feature>
<dbReference type="PIRSF" id="PIRSF005962">
    <property type="entry name" value="Pept_M20D_amidohydro"/>
    <property type="match status" value="1"/>
</dbReference>
<dbReference type="Pfam" id="PF01546">
    <property type="entry name" value="Peptidase_M20"/>
    <property type="match status" value="1"/>
</dbReference>
<evidence type="ECO:0000313" key="4">
    <source>
        <dbReference type="EMBL" id="AFC23992.1"/>
    </source>
</evidence>
<dbReference type="EMBL" id="CP002831">
    <property type="protein sequence ID" value="AFC23992.1"/>
    <property type="molecule type" value="Genomic_DNA"/>
</dbReference>
<keyword evidence="5" id="KW-1185">Reference proteome</keyword>
<dbReference type="SUPFAM" id="SSF53187">
    <property type="entry name" value="Zn-dependent exopeptidases"/>
    <property type="match status" value="1"/>
</dbReference>
<evidence type="ECO:0000313" key="5">
    <source>
        <dbReference type="Proteomes" id="UP000007519"/>
    </source>
</evidence>
<comment type="cofactor">
    <cofactor evidence="2">
        <name>Mn(2+)</name>
        <dbReference type="ChEBI" id="CHEBI:29035"/>
    </cofactor>
    <text evidence="2">The Mn(2+) ion enhances activity.</text>
</comment>
<evidence type="ECO:0000259" key="3">
    <source>
        <dbReference type="Pfam" id="PF07687"/>
    </source>
</evidence>
<dbReference type="GO" id="GO:0019877">
    <property type="term" value="P:diaminopimelate biosynthetic process"/>
    <property type="evidence" value="ECO:0007669"/>
    <property type="project" value="UniProtKB-ARBA"/>
</dbReference>
<dbReference type="GO" id="GO:0050118">
    <property type="term" value="F:N-acetyldiaminopimelate deacetylase activity"/>
    <property type="evidence" value="ECO:0007669"/>
    <property type="project" value="UniProtKB-ARBA"/>
</dbReference>